<comment type="caution">
    <text evidence="1">The sequence shown here is derived from an EMBL/GenBank/DDBJ whole genome shotgun (WGS) entry which is preliminary data.</text>
</comment>
<dbReference type="Pfam" id="PF10824">
    <property type="entry name" value="T7SS_ESX_EspC"/>
    <property type="match status" value="1"/>
</dbReference>
<organism evidence="1 2">
    <name type="scientific">Kutzneria buriramensis</name>
    <dbReference type="NCBI Taxonomy" id="1045776"/>
    <lineage>
        <taxon>Bacteria</taxon>
        <taxon>Bacillati</taxon>
        <taxon>Actinomycetota</taxon>
        <taxon>Actinomycetes</taxon>
        <taxon>Pseudonocardiales</taxon>
        <taxon>Pseudonocardiaceae</taxon>
        <taxon>Kutzneria</taxon>
    </lineage>
</organism>
<dbReference type="AlphaFoldDB" id="A0A3E0HQ30"/>
<dbReference type="Proteomes" id="UP000256269">
    <property type="component" value="Unassembled WGS sequence"/>
</dbReference>
<accession>A0A3E0HQ30</accession>
<dbReference type="Gene3D" id="1.10.287.1060">
    <property type="entry name" value="ESAT-6-like"/>
    <property type="match status" value="1"/>
</dbReference>
<evidence type="ECO:0000313" key="1">
    <source>
        <dbReference type="EMBL" id="REH48509.1"/>
    </source>
</evidence>
<evidence type="ECO:0000313" key="2">
    <source>
        <dbReference type="Proteomes" id="UP000256269"/>
    </source>
</evidence>
<protein>
    <submittedName>
        <fullName evidence="1">Excreted virulence factor EspC (Type VII ESX diderm)</fullName>
    </submittedName>
</protein>
<reference evidence="1 2" key="1">
    <citation type="submission" date="2018-08" db="EMBL/GenBank/DDBJ databases">
        <title>Genomic Encyclopedia of Archaeal and Bacterial Type Strains, Phase II (KMG-II): from individual species to whole genera.</title>
        <authorList>
            <person name="Goeker M."/>
        </authorList>
    </citation>
    <scope>NUCLEOTIDE SEQUENCE [LARGE SCALE GENOMIC DNA]</scope>
    <source>
        <strain evidence="1 2">DSM 45791</strain>
    </source>
</reference>
<dbReference type="InterPro" id="IPR022536">
    <property type="entry name" value="EspC"/>
</dbReference>
<name>A0A3E0HQ30_9PSEU</name>
<dbReference type="InterPro" id="IPR036689">
    <property type="entry name" value="ESAT-6-like_sf"/>
</dbReference>
<gene>
    <name evidence="1" type="ORF">BCF44_105368</name>
</gene>
<proteinExistence type="predicted"/>
<dbReference type="OrthoDB" id="3694089at2"/>
<keyword evidence="2" id="KW-1185">Reference proteome</keyword>
<dbReference type="EMBL" id="QUNO01000005">
    <property type="protein sequence ID" value="REH48509.1"/>
    <property type="molecule type" value="Genomic_DNA"/>
</dbReference>
<dbReference type="SUPFAM" id="SSF140453">
    <property type="entry name" value="EsxAB dimer-like"/>
    <property type="match status" value="1"/>
</dbReference>
<dbReference type="RefSeq" id="WP_116175267.1">
    <property type="nucleotide sequence ID" value="NZ_CP144375.1"/>
</dbReference>
<sequence>MSDIQVEVSELHAHAKNVDALADQVANCAQTAKGIDFGIDTFGVIGQAFAAFIKPNSQQQAANLDSAVEAVRDVSKNLDATADLYEQTDSDNADLFGGIEGGM</sequence>
<dbReference type="GO" id="GO:0009306">
    <property type="term" value="P:protein secretion"/>
    <property type="evidence" value="ECO:0007669"/>
    <property type="project" value="InterPro"/>
</dbReference>